<protein>
    <submittedName>
        <fullName evidence="3">Aromatic ring-hydroxylating dioxygenase subunit alpha</fullName>
    </submittedName>
</protein>
<dbReference type="Pfam" id="PF00848">
    <property type="entry name" value="Ring_hydroxyl_A"/>
    <property type="match status" value="1"/>
</dbReference>
<dbReference type="InterPro" id="IPR017941">
    <property type="entry name" value="Rieske_2Fe-2S"/>
</dbReference>
<keyword evidence="3" id="KW-0223">Dioxygenase</keyword>
<dbReference type="CDD" id="cd03469">
    <property type="entry name" value="Rieske_RO_Alpha_N"/>
    <property type="match status" value="1"/>
</dbReference>
<dbReference type="GO" id="GO:0051213">
    <property type="term" value="F:dioxygenase activity"/>
    <property type="evidence" value="ECO:0007669"/>
    <property type="project" value="UniProtKB-KW"/>
</dbReference>
<dbReference type="PANTHER" id="PTHR43756">
    <property type="entry name" value="CHOLINE MONOOXYGENASE, CHLOROPLASTIC"/>
    <property type="match status" value="1"/>
</dbReference>
<dbReference type="Pfam" id="PF00355">
    <property type="entry name" value="Rieske"/>
    <property type="match status" value="1"/>
</dbReference>
<comment type="cofactor">
    <cofactor evidence="1">
        <name>Fe cation</name>
        <dbReference type="ChEBI" id="CHEBI:24875"/>
    </cofactor>
</comment>
<evidence type="ECO:0000256" key="1">
    <source>
        <dbReference type="ARBA" id="ARBA00001962"/>
    </source>
</evidence>
<dbReference type="Proteomes" id="UP000698028">
    <property type="component" value="Unassembled WGS sequence"/>
</dbReference>
<dbReference type="PROSITE" id="PS51296">
    <property type="entry name" value="RIESKE"/>
    <property type="match status" value="1"/>
</dbReference>
<dbReference type="InterPro" id="IPR001663">
    <property type="entry name" value="Rng_hydr_dOase-A"/>
</dbReference>
<gene>
    <name evidence="3" type="ORF">KTQ36_04850</name>
</gene>
<sequence length="384" mass="42606">MPTSKPAMTPGQRALAEAMMRGDHYVGKDARRISTDRYVDPQRHAEEMRHLFRRFPTALTTSALIGKDQMVRHDLTGLDLLVTRDGDGQVHVVGNSCAHRATRLVDDDDVHTSRKIICPYHAWTYRANGELAALPRPDTFPGLCKEDHHLVRYPAAEIGGLIWFIGDPEADANFDEVAMVGPDLDAIGLGAMRHFARNTHEIAADWKMVVDAFCEGYHVKRLHAGSIGEYFADGVSVADRMGPHQRFIVGRTEHAKPVDLDDWNAVREVMTFTYQIFPNTVIVVSPDYVNVLIIHPDGVGKCRAENLMLVPGDADAVAVQPRWEKSWQLLDQHTFGGEDFRAAALCQRGVEAGLRKEMLLGTLETGVAVFHDELDARLAAQAGS</sequence>
<dbReference type="RefSeq" id="WP_218632594.1">
    <property type="nucleotide sequence ID" value="NZ_JAHVAH010000001.1"/>
</dbReference>
<accession>A0ABS6V4Z4</accession>
<dbReference type="InterPro" id="IPR015879">
    <property type="entry name" value="Ring_hydroxy_dOase_asu_C_dom"/>
</dbReference>
<evidence type="ECO:0000313" key="3">
    <source>
        <dbReference type="EMBL" id="MBW0144621.1"/>
    </source>
</evidence>
<dbReference type="PANTHER" id="PTHR43756:SF5">
    <property type="entry name" value="CHOLINE MONOOXYGENASE, CHLOROPLASTIC"/>
    <property type="match status" value="1"/>
</dbReference>
<keyword evidence="4" id="KW-1185">Reference proteome</keyword>
<evidence type="ECO:0000259" key="2">
    <source>
        <dbReference type="PROSITE" id="PS51296"/>
    </source>
</evidence>
<organism evidence="3 4">
    <name type="scientific">Sphingomicrobium clamense</name>
    <dbReference type="NCBI Taxonomy" id="2851013"/>
    <lineage>
        <taxon>Bacteria</taxon>
        <taxon>Pseudomonadati</taxon>
        <taxon>Pseudomonadota</taxon>
        <taxon>Alphaproteobacteria</taxon>
        <taxon>Sphingomonadales</taxon>
        <taxon>Sphingomonadaceae</taxon>
        <taxon>Sphingomicrobium</taxon>
    </lineage>
</organism>
<comment type="caution">
    <text evidence="3">The sequence shown here is derived from an EMBL/GenBank/DDBJ whole genome shotgun (WGS) entry which is preliminary data.</text>
</comment>
<reference evidence="3 4" key="1">
    <citation type="submission" date="2021-07" db="EMBL/GenBank/DDBJ databases">
        <title>The draft genome sequence of Sphingomicrobium sp. B8.</title>
        <authorList>
            <person name="Mu L."/>
        </authorList>
    </citation>
    <scope>NUCLEOTIDE SEQUENCE [LARGE SCALE GENOMIC DNA]</scope>
    <source>
        <strain evidence="3 4">B8</strain>
    </source>
</reference>
<dbReference type="EMBL" id="JAHVAH010000001">
    <property type="protein sequence ID" value="MBW0144621.1"/>
    <property type="molecule type" value="Genomic_DNA"/>
</dbReference>
<feature type="domain" description="Rieske" evidence="2">
    <location>
        <begin position="57"/>
        <end position="164"/>
    </location>
</feature>
<name>A0ABS6V4Z4_9SPHN</name>
<proteinExistence type="predicted"/>
<keyword evidence="3" id="KW-0560">Oxidoreductase</keyword>
<evidence type="ECO:0000313" key="4">
    <source>
        <dbReference type="Proteomes" id="UP000698028"/>
    </source>
</evidence>